<evidence type="ECO:0000259" key="1">
    <source>
        <dbReference type="PROSITE" id="PS50943"/>
    </source>
</evidence>
<protein>
    <submittedName>
        <fullName evidence="2">Helix-turn-helix domain-containing protein</fullName>
    </submittedName>
</protein>
<dbReference type="SUPFAM" id="SSF47413">
    <property type="entry name" value="lambda repressor-like DNA-binding domains"/>
    <property type="match status" value="1"/>
</dbReference>
<proteinExistence type="predicted"/>
<dbReference type="Pfam" id="PF12844">
    <property type="entry name" value="HTH_19"/>
    <property type="match status" value="1"/>
</dbReference>
<dbReference type="InterPro" id="IPR010982">
    <property type="entry name" value="Lambda_DNA-bd_dom_sf"/>
</dbReference>
<evidence type="ECO:0000313" key="3">
    <source>
        <dbReference type="Proteomes" id="UP000815846"/>
    </source>
</evidence>
<dbReference type="Gene3D" id="1.10.260.40">
    <property type="entry name" value="lambda repressor-like DNA-binding domains"/>
    <property type="match status" value="1"/>
</dbReference>
<name>A0ABY3MYA9_9GAMM</name>
<dbReference type="Proteomes" id="UP000815846">
    <property type="component" value="Unassembled WGS sequence"/>
</dbReference>
<dbReference type="CDD" id="cd00093">
    <property type="entry name" value="HTH_XRE"/>
    <property type="match status" value="1"/>
</dbReference>
<sequence length="84" mass="9625">MAWYDGKALALRRKEKQLTQNDISKLSGLSRNQIIAMEKGLFTGGIKYLYKYLDTLGLEITITPKVNHRPQLHELASLFDEDSE</sequence>
<dbReference type="PROSITE" id="PS50943">
    <property type="entry name" value="HTH_CROC1"/>
    <property type="match status" value="1"/>
</dbReference>
<evidence type="ECO:0000313" key="2">
    <source>
        <dbReference type="EMBL" id="TYK65992.1"/>
    </source>
</evidence>
<dbReference type="EMBL" id="PJAI02000006">
    <property type="protein sequence ID" value="TYK65992.1"/>
    <property type="molecule type" value="Genomic_DNA"/>
</dbReference>
<feature type="domain" description="HTH cro/C1-type" evidence="1">
    <location>
        <begin position="9"/>
        <end position="63"/>
    </location>
</feature>
<dbReference type="SMART" id="SM00530">
    <property type="entry name" value="HTH_XRE"/>
    <property type="match status" value="1"/>
</dbReference>
<comment type="caution">
    <text evidence="2">The sequence shown here is derived from an EMBL/GenBank/DDBJ whole genome shotgun (WGS) entry which is preliminary data.</text>
</comment>
<dbReference type="RefSeq" id="WP_101345411.1">
    <property type="nucleotide sequence ID" value="NZ_PJAI02000006.1"/>
</dbReference>
<gene>
    <name evidence="2" type="ORF">CWS31_006875</name>
</gene>
<organism evidence="2 3">
    <name type="scientific">Colwellia echini</name>
    <dbReference type="NCBI Taxonomy" id="1982103"/>
    <lineage>
        <taxon>Bacteria</taxon>
        <taxon>Pseudomonadati</taxon>
        <taxon>Pseudomonadota</taxon>
        <taxon>Gammaproteobacteria</taxon>
        <taxon>Alteromonadales</taxon>
        <taxon>Colwelliaceae</taxon>
        <taxon>Colwellia</taxon>
    </lineage>
</organism>
<keyword evidence="3" id="KW-1185">Reference proteome</keyword>
<dbReference type="InterPro" id="IPR001387">
    <property type="entry name" value="Cro/C1-type_HTH"/>
</dbReference>
<accession>A0ABY3MYA9</accession>
<reference evidence="2 3" key="1">
    <citation type="submission" date="2019-08" db="EMBL/GenBank/DDBJ databases">
        <title>Microbe sample from Colwellia echini.</title>
        <authorList>
            <person name="Christiansen L."/>
            <person name="Pathiraja D."/>
            <person name="Schultz-Johansen M."/>
            <person name="Choi I.-G."/>
            <person name="Stougaard P."/>
        </authorList>
    </citation>
    <scope>NUCLEOTIDE SEQUENCE [LARGE SCALE GENOMIC DNA]</scope>
    <source>
        <strain evidence="2 3">A3</strain>
    </source>
</reference>